<evidence type="ECO:0000256" key="3">
    <source>
        <dbReference type="ARBA" id="ARBA00022670"/>
    </source>
</evidence>
<evidence type="ECO:0000256" key="10">
    <source>
        <dbReference type="RuleBase" id="RU000594"/>
    </source>
</evidence>
<gene>
    <name evidence="9 12" type="primary">lspA</name>
    <name evidence="12" type="ORF">NK118_03040</name>
</gene>
<evidence type="ECO:0000256" key="5">
    <source>
        <dbReference type="ARBA" id="ARBA00022750"/>
    </source>
</evidence>
<keyword evidence="2 9" id="KW-1003">Cell membrane</keyword>
<accession>A0ABT1EFC7</accession>
<protein>
    <recommendedName>
        <fullName evidence="9">Lipoprotein signal peptidase</fullName>
        <ecNumber evidence="9">3.4.23.36</ecNumber>
    </recommendedName>
    <alternativeName>
        <fullName evidence="9">Prolipoprotein signal peptidase</fullName>
    </alternativeName>
    <alternativeName>
        <fullName evidence="9">Signal peptidase II</fullName>
        <shortName evidence="9">SPase II</shortName>
    </alternativeName>
</protein>
<keyword evidence="3 9" id="KW-0645">Protease</keyword>
<keyword evidence="8 9" id="KW-0472">Membrane</keyword>
<dbReference type="NCBIfam" id="TIGR00077">
    <property type="entry name" value="lspA"/>
    <property type="match status" value="1"/>
</dbReference>
<reference evidence="12 13" key="1">
    <citation type="journal article" date="2022" name="Genome Biol. Evol.">
        <title>Host diet, physiology and behaviors set the stage for Lachnospiraceae cladogenesis.</title>
        <authorList>
            <person name="Vera-Ponce De Leon A."/>
            <person name="Schneider M."/>
            <person name="Jahnes B.C."/>
            <person name="Sadowski V."/>
            <person name="Camuy-Velez L.A."/>
            <person name="Duan J."/>
            <person name="Sabree Z.L."/>
        </authorList>
    </citation>
    <scope>NUCLEOTIDE SEQUENCE [LARGE SCALE GENOMIC DNA]</scope>
    <source>
        <strain evidence="12 13">PAL227</strain>
    </source>
</reference>
<comment type="caution">
    <text evidence="9">Lacks conserved residue(s) required for the propagation of feature annotation.</text>
</comment>
<evidence type="ECO:0000256" key="4">
    <source>
        <dbReference type="ARBA" id="ARBA00022692"/>
    </source>
</evidence>
<dbReference type="Proteomes" id="UP001523565">
    <property type="component" value="Unassembled WGS sequence"/>
</dbReference>
<dbReference type="PANTHER" id="PTHR33695">
    <property type="entry name" value="LIPOPROTEIN SIGNAL PEPTIDASE"/>
    <property type="match status" value="1"/>
</dbReference>
<keyword evidence="4 9" id="KW-0812">Transmembrane</keyword>
<feature type="transmembrane region" description="Helical" evidence="9">
    <location>
        <begin position="134"/>
        <end position="158"/>
    </location>
</feature>
<comment type="catalytic activity">
    <reaction evidence="9 10">
        <text>Release of signal peptides from bacterial membrane prolipoproteins. Hydrolyzes -Xaa-Yaa-Zaa-|-(S,diacylglyceryl)Cys-, in which Xaa is hydrophobic (preferably Leu), and Yaa (Ala or Ser) and Zaa (Gly or Ala) have small, neutral side chains.</text>
        <dbReference type="EC" id="3.4.23.36"/>
    </reaction>
</comment>
<dbReference type="PANTHER" id="PTHR33695:SF1">
    <property type="entry name" value="LIPOPROTEIN SIGNAL PEPTIDASE"/>
    <property type="match status" value="1"/>
</dbReference>
<comment type="pathway">
    <text evidence="9">Protein modification; lipoprotein biosynthesis (signal peptide cleavage).</text>
</comment>
<evidence type="ECO:0000256" key="11">
    <source>
        <dbReference type="RuleBase" id="RU004181"/>
    </source>
</evidence>
<comment type="subcellular location">
    <subcellularLocation>
        <location evidence="9">Cell membrane</location>
        <topology evidence="9">Multi-pass membrane protein</topology>
    </subcellularLocation>
</comment>
<evidence type="ECO:0000256" key="7">
    <source>
        <dbReference type="ARBA" id="ARBA00022989"/>
    </source>
</evidence>
<evidence type="ECO:0000256" key="2">
    <source>
        <dbReference type="ARBA" id="ARBA00022475"/>
    </source>
</evidence>
<dbReference type="Pfam" id="PF01252">
    <property type="entry name" value="Peptidase_A8"/>
    <property type="match status" value="1"/>
</dbReference>
<dbReference type="PRINTS" id="PR00781">
    <property type="entry name" value="LIPOSIGPTASE"/>
</dbReference>
<sequence>MMEKNSRIKYYLISCLGLAALVALDQLTKVLAVHFLKDKAPVVLIDNVLEFYYLENSGAAFGILQGKIIFFLISFIVVIFLFVMFARRVPLTKQFLPLRACILFIMAGALGNMIDRLRFQYVIDFIYFKLIDFPIFNVADIYVTVSVIVLVLLIFFYYKEDDLEKILHSSRK</sequence>
<evidence type="ECO:0000256" key="1">
    <source>
        <dbReference type="ARBA" id="ARBA00006139"/>
    </source>
</evidence>
<dbReference type="HAMAP" id="MF_00161">
    <property type="entry name" value="LspA"/>
    <property type="match status" value="1"/>
</dbReference>
<evidence type="ECO:0000313" key="13">
    <source>
        <dbReference type="Proteomes" id="UP001523565"/>
    </source>
</evidence>
<organism evidence="12 13">
    <name type="scientific">Ohessyouella blattaphilus</name>
    <dbReference type="NCBI Taxonomy" id="2949333"/>
    <lineage>
        <taxon>Bacteria</taxon>
        <taxon>Bacillati</taxon>
        <taxon>Bacillota</taxon>
        <taxon>Clostridia</taxon>
        <taxon>Lachnospirales</taxon>
        <taxon>Lachnospiraceae</taxon>
        <taxon>Ohessyouella</taxon>
    </lineage>
</organism>
<feature type="active site" evidence="9">
    <location>
        <position position="140"/>
    </location>
</feature>
<feature type="transmembrane region" description="Helical" evidence="9">
    <location>
        <begin position="59"/>
        <end position="84"/>
    </location>
</feature>
<dbReference type="PROSITE" id="PS00855">
    <property type="entry name" value="SPASE_II"/>
    <property type="match status" value="1"/>
</dbReference>
<feature type="active site" evidence="9">
    <location>
        <position position="124"/>
    </location>
</feature>
<comment type="caution">
    <text evidence="12">The sequence shown here is derived from an EMBL/GenBank/DDBJ whole genome shotgun (WGS) entry which is preliminary data.</text>
</comment>
<comment type="function">
    <text evidence="9 10">This protein specifically catalyzes the removal of signal peptides from prolipoproteins.</text>
</comment>
<dbReference type="InterPro" id="IPR001872">
    <property type="entry name" value="Peptidase_A8"/>
</dbReference>
<dbReference type="EC" id="3.4.23.36" evidence="9"/>
<keyword evidence="13" id="KW-1185">Reference proteome</keyword>
<keyword evidence="6 9" id="KW-0378">Hydrolase</keyword>
<keyword evidence="7 9" id="KW-1133">Transmembrane helix</keyword>
<dbReference type="GO" id="GO:0004190">
    <property type="term" value="F:aspartic-type endopeptidase activity"/>
    <property type="evidence" value="ECO:0007669"/>
    <property type="project" value="UniProtKB-EC"/>
</dbReference>
<name>A0ABT1EFC7_9FIRM</name>
<proteinExistence type="inferred from homology"/>
<evidence type="ECO:0000256" key="8">
    <source>
        <dbReference type="ARBA" id="ARBA00023136"/>
    </source>
</evidence>
<evidence type="ECO:0000256" key="6">
    <source>
        <dbReference type="ARBA" id="ARBA00022801"/>
    </source>
</evidence>
<evidence type="ECO:0000313" key="12">
    <source>
        <dbReference type="EMBL" id="MCP1109221.1"/>
    </source>
</evidence>
<keyword evidence="5 9" id="KW-0064">Aspartyl protease</keyword>
<comment type="similarity">
    <text evidence="1 9 11">Belongs to the peptidase A8 family.</text>
</comment>
<feature type="transmembrane region" description="Helical" evidence="9">
    <location>
        <begin position="96"/>
        <end position="114"/>
    </location>
</feature>
<evidence type="ECO:0000256" key="9">
    <source>
        <dbReference type="HAMAP-Rule" id="MF_00161"/>
    </source>
</evidence>
<dbReference type="EMBL" id="JAMZFV010000002">
    <property type="protein sequence ID" value="MCP1109221.1"/>
    <property type="molecule type" value="Genomic_DNA"/>
</dbReference>